<name>A0A9W6RUP3_9ACTN</name>
<dbReference type="EMBL" id="BSTK01000001">
    <property type="protein sequence ID" value="GLY82155.1"/>
    <property type="molecule type" value="Genomic_DNA"/>
</dbReference>
<dbReference type="Gene3D" id="3.90.25.60">
    <property type="match status" value="1"/>
</dbReference>
<evidence type="ECO:0000256" key="1">
    <source>
        <dbReference type="ARBA" id="ARBA00007637"/>
    </source>
</evidence>
<sequence>MNTPRVLVTGAAGRIGQHVVAALAAAGHAVTGLDARAPLSPVAGVRYVTGRLEDLTPADAVFDDVDAVIHLGALMSWNDTEAAAMVDSNVTGTFRLLESVARRPLRRFVFASTGEVYPELTPVYLPIDEHHPRRPTSYYGMTKALGEELVRFYERKHGLPAVTLRFSHVQDPEELLDPESFFSGPRFFLSRRIARERAAGNERSAAALAAHADGDKDALIAATREDGMPVRMGILAASDMATAVLLALESPRAVGQTLGVGPDEPVDLAELAREMGRRTGLRVAEITVPDTAANYWTLNARARELLGFRPALRYDDMVDRAVTAWAARSA</sequence>
<evidence type="ECO:0000313" key="4">
    <source>
        <dbReference type="Proteomes" id="UP001165074"/>
    </source>
</evidence>
<dbReference type="Proteomes" id="UP001165074">
    <property type="component" value="Unassembled WGS sequence"/>
</dbReference>
<dbReference type="AlphaFoldDB" id="A0A9W6RUP3"/>
<dbReference type="Pfam" id="PF01370">
    <property type="entry name" value="Epimerase"/>
    <property type="match status" value="1"/>
</dbReference>
<proteinExistence type="inferred from homology"/>
<accession>A0A9W6RUP3</accession>
<feature type="domain" description="NAD-dependent epimerase/dehydratase" evidence="2">
    <location>
        <begin position="6"/>
        <end position="254"/>
    </location>
</feature>
<protein>
    <submittedName>
        <fullName evidence="3">Nucleoside-diphosphate sugar epimerase</fullName>
    </submittedName>
</protein>
<dbReference type="PANTHER" id="PTHR43000">
    <property type="entry name" value="DTDP-D-GLUCOSE 4,6-DEHYDRATASE-RELATED"/>
    <property type="match status" value="1"/>
</dbReference>
<dbReference type="InterPro" id="IPR001509">
    <property type="entry name" value="Epimerase_deHydtase"/>
</dbReference>
<evidence type="ECO:0000259" key="2">
    <source>
        <dbReference type="Pfam" id="PF01370"/>
    </source>
</evidence>
<dbReference type="InterPro" id="IPR036291">
    <property type="entry name" value="NAD(P)-bd_dom_sf"/>
</dbReference>
<gene>
    <name evidence="3" type="ORF">Airi02_000870</name>
</gene>
<dbReference type="SUPFAM" id="SSF51735">
    <property type="entry name" value="NAD(P)-binding Rossmann-fold domains"/>
    <property type="match status" value="1"/>
</dbReference>
<dbReference type="RefSeq" id="WP_285565734.1">
    <property type="nucleotide sequence ID" value="NZ_BSTK01000001.1"/>
</dbReference>
<evidence type="ECO:0000313" key="3">
    <source>
        <dbReference type="EMBL" id="GLY82155.1"/>
    </source>
</evidence>
<keyword evidence="4" id="KW-1185">Reference proteome</keyword>
<comment type="similarity">
    <text evidence="1">Belongs to the NAD(P)-dependent epimerase/dehydratase family.</text>
</comment>
<dbReference type="Gene3D" id="3.40.50.720">
    <property type="entry name" value="NAD(P)-binding Rossmann-like Domain"/>
    <property type="match status" value="1"/>
</dbReference>
<reference evidence="3" key="1">
    <citation type="submission" date="2023-03" db="EMBL/GenBank/DDBJ databases">
        <title>Actinoallomurus iriomotensis NBRC 103684.</title>
        <authorList>
            <person name="Ichikawa N."/>
            <person name="Sato H."/>
            <person name="Tonouchi N."/>
        </authorList>
    </citation>
    <scope>NUCLEOTIDE SEQUENCE</scope>
    <source>
        <strain evidence="3">NBRC 103684</strain>
    </source>
</reference>
<organism evidence="3 4">
    <name type="scientific">Actinoallomurus iriomotensis</name>
    <dbReference type="NCBI Taxonomy" id="478107"/>
    <lineage>
        <taxon>Bacteria</taxon>
        <taxon>Bacillati</taxon>
        <taxon>Actinomycetota</taxon>
        <taxon>Actinomycetes</taxon>
        <taxon>Streptosporangiales</taxon>
        <taxon>Thermomonosporaceae</taxon>
        <taxon>Actinoallomurus</taxon>
    </lineage>
</organism>
<comment type="caution">
    <text evidence="3">The sequence shown here is derived from an EMBL/GenBank/DDBJ whole genome shotgun (WGS) entry which is preliminary data.</text>
</comment>